<dbReference type="AlphaFoldDB" id="A0A7D5QAB6"/>
<proteinExistence type="predicted"/>
<evidence type="ECO:0000313" key="2">
    <source>
        <dbReference type="EMBL" id="QLG61638.1"/>
    </source>
</evidence>
<gene>
    <name evidence="2" type="ORF">HUG12_07820</name>
</gene>
<dbReference type="InterPro" id="IPR045713">
    <property type="entry name" value="DUF6069"/>
</dbReference>
<dbReference type="OrthoDB" id="185210at2157"/>
<dbReference type="Pfam" id="PF19545">
    <property type="entry name" value="DUF6069"/>
    <property type="match status" value="1"/>
</dbReference>
<name>A0A7D5QAB6_9EURY</name>
<dbReference type="Proteomes" id="UP000509626">
    <property type="component" value="Chromosome"/>
</dbReference>
<sequence length="122" mass="12739">MRSLPVRGALAVVLSLAVNGLVVWAVTATGAVRPFEPLNYQPVFLLTAAGAAGATLAYALVRRVSDRPRRTFAVVVVVALLLSFVPDVAWLPGDPGATTAGIAVLMLMHVTTAAICFVVLTR</sequence>
<dbReference type="KEGG" id="halu:HUG12_07820"/>
<dbReference type="EMBL" id="CP058579">
    <property type="protein sequence ID" value="QLG61638.1"/>
    <property type="molecule type" value="Genomic_DNA"/>
</dbReference>
<keyword evidence="3" id="KW-1185">Reference proteome</keyword>
<evidence type="ECO:0000313" key="3">
    <source>
        <dbReference type="Proteomes" id="UP000509626"/>
    </source>
</evidence>
<dbReference type="GeneID" id="56037357"/>
<keyword evidence="1" id="KW-0812">Transmembrane</keyword>
<organism evidence="2 3">
    <name type="scientific">Halorarum salinum</name>
    <dbReference type="NCBI Taxonomy" id="2743089"/>
    <lineage>
        <taxon>Archaea</taxon>
        <taxon>Methanobacteriati</taxon>
        <taxon>Methanobacteriota</taxon>
        <taxon>Stenosarchaea group</taxon>
        <taxon>Halobacteria</taxon>
        <taxon>Halobacteriales</taxon>
        <taxon>Haloferacaceae</taxon>
        <taxon>Halorarum</taxon>
    </lineage>
</organism>
<keyword evidence="1" id="KW-0472">Membrane</keyword>
<reference evidence="2 3" key="1">
    <citation type="submission" date="2020-06" db="EMBL/GenBank/DDBJ databases">
        <title>NJ-3-1, isolated from saline soil.</title>
        <authorList>
            <person name="Cui H.L."/>
            <person name="Shi X."/>
        </authorList>
    </citation>
    <scope>NUCLEOTIDE SEQUENCE [LARGE SCALE GENOMIC DNA]</scope>
    <source>
        <strain evidence="2 3">NJ-3-1</strain>
    </source>
</reference>
<dbReference type="RefSeq" id="WP_179268223.1">
    <property type="nucleotide sequence ID" value="NZ_CP058579.1"/>
</dbReference>
<accession>A0A7D5QAB6</accession>
<keyword evidence="1" id="KW-1133">Transmembrane helix</keyword>
<feature type="transmembrane region" description="Helical" evidence="1">
    <location>
        <begin position="40"/>
        <end position="60"/>
    </location>
</feature>
<protein>
    <submittedName>
        <fullName evidence="2">Uncharacterized protein</fullName>
    </submittedName>
</protein>
<feature type="transmembrane region" description="Helical" evidence="1">
    <location>
        <begin position="72"/>
        <end position="91"/>
    </location>
</feature>
<feature type="transmembrane region" description="Helical" evidence="1">
    <location>
        <begin position="97"/>
        <end position="120"/>
    </location>
</feature>
<evidence type="ECO:0000256" key="1">
    <source>
        <dbReference type="SAM" id="Phobius"/>
    </source>
</evidence>